<evidence type="ECO:0000256" key="6">
    <source>
        <dbReference type="ARBA" id="ARBA00023288"/>
    </source>
</evidence>
<evidence type="ECO:0000313" key="10">
    <source>
        <dbReference type="Proteomes" id="UP000198615"/>
    </source>
</evidence>
<dbReference type="PANTHER" id="PTHR34296:SF2">
    <property type="entry name" value="ABC TRANSPORTER GUANOSINE-BINDING PROTEIN NUPN"/>
    <property type="match status" value="1"/>
</dbReference>
<name>A0A8G2F4W7_9PROT</name>
<dbReference type="CDD" id="cd06354">
    <property type="entry name" value="PBP1_PrnA-like"/>
    <property type="match status" value="1"/>
</dbReference>
<keyword evidence="5" id="KW-0472">Membrane</keyword>
<evidence type="ECO:0000313" key="9">
    <source>
        <dbReference type="EMBL" id="SDG31954.1"/>
    </source>
</evidence>
<keyword evidence="10" id="KW-1185">Reference proteome</keyword>
<dbReference type="InterPro" id="IPR003760">
    <property type="entry name" value="PnrA-like"/>
</dbReference>
<feature type="chain" id="PRO_5034365116" evidence="7">
    <location>
        <begin position="28"/>
        <end position="337"/>
    </location>
</feature>
<dbReference type="InterPro" id="IPR028082">
    <property type="entry name" value="Peripla_BP_I"/>
</dbReference>
<accession>A0A8G2F4W7</accession>
<comment type="similarity">
    <text evidence="2">Belongs to the BMP lipoprotein family.</text>
</comment>
<dbReference type="PANTHER" id="PTHR34296">
    <property type="entry name" value="TRANSCRIPTIONAL ACTIVATOR PROTEIN MED"/>
    <property type="match status" value="1"/>
</dbReference>
<keyword evidence="6" id="KW-0449">Lipoprotein</keyword>
<evidence type="ECO:0000256" key="2">
    <source>
        <dbReference type="ARBA" id="ARBA00008610"/>
    </source>
</evidence>
<comment type="caution">
    <text evidence="9">The sequence shown here is derived from an EMBL/GenBank/DDBJ whole genome shotgun (WGS) entry which is preliminary data.</text>
</comment>
<dbReference type="Gene3D" id="3.40.50.2300">
    <property type="match status" value="2"/>
</dbReference>
<gene>
    <name evidence="9" type="ORF">SAMN05660686_04026</name>
</gene>
<keyword evidence="4 7" id="KW-0732">Signal</keyword>
<evidence type="ECO:0000256" key="3">
    <source>
        <dbReference type="ARBA" id="ARBA00022475"/>
    </source>
</evidence>
<evidence type="ECO:0000256" key="7">
    <source>
        <dbReference type="SAM" id="SignalP"/>
    </source>
</evidence>
<dbReference type="EMBL" id="FNBW01000014">
    <property type="protein sequence ID" value="SDG31954.1"/>
    <property type="molecule type" value="Genomic_DNA"/>
</dbReference>
<organism evidence="9 10">
    <name type="scientific">Thalassobaculum litoreum DSM 18839</name>
    <dbReference type="NCBI Taxonomy" id="1123362"/>
    <lineage>
        <taxon>Bacteria</taxon>
        <taxon>Pseudomonadati</taxon>
        <taxon>Pseudomonadota</taxon>
        <taxon>Alphaproteobacteria</taxon>
        <taxon>Rhodospirillales</taxon>
        <taxon>Thalassobaculaceae</taxon>
        <taxon>Thalassobaculum</taxon>
    </lineage>
</organism>
<dbReference type="GO" id="GO:0005886">
    <property type="term" value="C:plasma membrane"/>
    <property type="evidence" value="ECO:0007669"/>
    <property type="project" value="UniProtKB-SubCell"/>
</dbReference>
<dbReference type="AlphaFoldDB" id="A0A8G2F4W7"/>
<evidence type="ECO:0000256" key="5">
    <source>
        <dbReference type="ARBA" id="ARBA00023136"/>
    </source>
</evidence>
<reference evidence="9 10" key="1">
    <citation type="submission" date="2016-10" db="EMBL/GenBank/DDBJ databases">
        <authorList>
            <person name="Varghese N."/>
            <person name="Submissions S."/>
        </authorList>
    </citation>
    <scope>NUCLEOTIDE SEQUENCE [LARGE SCALE GENOMIC DNA]</scope>
    <source>
        <strain evidence="9 10">DSM 18839</strain>
    </source>
</reference>
<keyword evidence="3" id="KW-1003">Cell membrane</keyword>
<evidence type="ECO:0000256" key="4">
    <source>
        <dbReference type="ARBA" id="ARBA00022729"/>
    </source>
</evidence>
<evidence type="ECO:0000259" key="8">
    <source>
        <dbReference type="Pfam" id="PF02608"/>
    </source>
</evidence>
<sequence>MHLRLLGRNPFLGAAVALTMMAGPALAADISPAVVFDMGGKFDKSFNEGVYNGVEKFKSETGIDYREFEVTNETQREQAIARMAQRGANPVLGVGFAQAPAMEKVAKANPDTNFAIIDSVVDLPNVRSIVFKEHEGSFLVGMLAAMASKSGKIGFVGGMDIPLIRRFACGYVQGAKHANPDIDVFQNMTGTTPSAWNDPTKGSELAKSQFDRGADVIFAAAGGTGLGVYQAAADSGKLAIGVDSNQNHLHPGTMLTSMLKRVDVAAYMAFSDAANDKFTTGVQNLGLAEGGVDWALDDNNRDLISGEMKREVELAKSSISLGKITVHDYMSDNACPH</sequence>
<feature type="signal peptide" evidence="7">
    <location>
        <begin position="1"/>
        <end position="27"/>
    </location>
</feature>
<dbReference type="Proteomes" id="UP000198615">
    <property type="component" value="Unassembled WGS sequence"/>
</dbReference>
<dbReference type="SUPFAM" id="SSF53822">
    <property type="entry name" value="Periplasmic binding protein-like I"/>
    <property type="match status" value="1"/>
</dbReference>
<dbReference type="OrthoDB" id="9784230at2"/>
<dbReference type="InterPro" id="IPR050957">
    <property type="entry name" value="BMP_lipoprotein"/>
</dbReference>
<comment type="subcellular location">
    <subcellularLocation>
        <location evidence="1">Cell membrane</location>
        <topology evidence="1">Lipid-anchor</topology>
    </subcellularLocation>
</comment>
<proteinExistence type="inferred from homology"/>
<dbReference type="Pfam" id="PF02608">
    <property type="entry name" value="Bmp"/>
    <property type="match status" value="1"/>
</dbReference>
<dbReference type="RefSeq" id="WP_093153184.1">
    <property type="nucleotide sequence ID" value="NZ_FNBW01000014.1"/>
</dbReference>
<feature type="domain" description="ABC transporter substrate-binding protein PnrA-like" evidence="8">
    <location>
        <begin position="33"/>
        <end position="309"/>
    </location>
</feature>
<protein>
    <submittedName>
        <fullName evidence="9">Nucleoside-binding protein</fullName>
    </submittedName>
</protein>
<evidence type="ECO:0000256" key="1">
    <source>
        <dbReference type="ARBA" id="ARBA00004193"/>
    </source>
</evidence>